<keyword evidence="5" id="KW-1185">Reference proteome</keyword>
<evidence type="ECO:0000313" key="3">
    <source>
        <dbReference type="EMBL" id="KAI1513873.1"/>
    </source>
</evidence>
<gene>
    <name evidence="3" type="ORF">Ptr86124_007775</name>
    <name evidence="2" type="ORF">PtrM4_021860</name>
</gene>
<reference evidence="2 4" key="1">
    <citation type="journal article" date="2018" name="BMC Genomics">
        <title>Comparative genomics of the wheat fungal pathogen Pyrenophora tritici-repentis reveals chromosomal variations and genome plasticity.</title>
        <authorList>
            <person name="Moolhuijzen P."/>
            <person name="See P.T."/>
            <person name="Hane J.K."/>
            <person name="Shi G."/>
            <person name="Liu Z."/>
            <person name="Oliver R.P."/>
            <person name="Moffat C.S."/>
        </authorList>
    </citation>
    <scope>NUCLEOTIDE SEQUENCE [LARGE SCALE GENOMIC DNA]</scope>
    <source>
        <strain evidence="2">M4</strain>
    </source>
</reference>
<sequence length="228" mass="25345">MSTSDTRAATSTSHIDEGSMAPTTGKEIITVPNDVRVSANPFDDFVVVHTAETALFETMRIPALMNLYTRILMTTTNLTLDETIDTVQAITDGLTTLHLCSDILNKPSHPRDLLFYIWGLGPALIASFSKTLSIIFETNDWTVFEREALEKGDFEISPVVWAVMLGPRGLVKELVKGRRGAEAVLGAEEEWIEVKEGDEGFEKSREALRWFARELVKAVEEVGRIEGE</sequence>
<evidence type="ECO:0000313" key="4">
    <source>
        <dbReference type="Proteomes" id="UP000245464"/>
    </source>
</evidence>
<feature type="compositionally biased region" description="Low complexity" evidence="1">
    <location>
        <begin position="1"/>
        <end position="13"/>
    </location>
</feature>
<proteinExistence type="predicted"/>
<dbReference type="Proteomes" id="UP000249757">
    <property type="component" value="Unassembled WGS sequence"/>
</dbReference>
<organism evidence="3 5">
    <name type="scientific">Pyrenophora tritici-repentis</name>
    <dbReference type="NCBI Taxonomy" id="45151"/>
    <lineage>
        <taxon>Eukaryota</taxon>
        <taxon>Fungi</taxon>
        <taxon>Dikarya</taxon>
        <taxon>Ascomycota</taxon>
        <taxon>Pezizomycotina</taxon>
        <taxon>Dothideomycetes</taxon>
        <taxon>Pleosporomycetidae</taxon>
        <taxon>Pleosporales</taxon>
        <taxon>Pleosporineae</taxon>
        <taxon>Pleosporaceae</taxon>
        <taxon>Pyrenophora</taxon>
    </lineage>
</organism>
<reference evidence="5" key="4">
    <citation type="journal article" date="2022" name="Microb. Genom.">
        <title>A global pangenome for the wheat fungal pathogen Pyrenophora tritici-repentis and prediction of effector protein structural homology.</title>
        <authorList>
            <person name="Moolhuijzen P.M."/>
            <person name="See P.T."/>
            <person name="Shi G."/>
            <person name="Powell H.R."/>
            <person name="Cockram J."/>
            <person name="Jorgensen L.N."/>
            <person name="Benslimane H."/>
            <person name="Strelkov S.E."/>
            <person name="Turner J."/>
            <person name="Liu Z."/>
            <person name="Moffat C.S."/>
        </authorList>
    </citation>
    <scope>NUCLEOTIDE SEQUENCE [LARGE SCALE GENOMIC DNA]</scope>
</reference>
<evidence type="ECO:0000256" key="1">
    <source>
        <dbReference type="SAM" id="MobiDB-lite"/>
    </source>
</evidence>
<dbReference type="Proteomes" id="UP000245464">
    <property type="component" value="Chromosome 1"/>
</dbReference>
<dbReference type="OrthoDB" id="3683242at2759"/>
<reference evidence="3" key="2">
    <citation type="submission" date="2021-05" db="EMBL/GenBank/DDBJ databases">
        <authorList>
            <person name="Moolhuijzen P.M."/>
            <person name="Moffat C.S."/>
        </authorList>
    </citation>
    <scope>NUCLEOTIDE SEQUENCE</scope>
    <source>
        <strain evidence="3">86-124</strain>
    </source>
</reference>
<feature type="region of interest" description="Disordered" evidence="1">
    <location>
        <begin position="1"/>
        <end position="23"/>
    </location>
</feature>
<dbReference type="EMBL" id="NRDI02000009">
    <property type="protein sequence ID" value="KAI1513873.1"/>
    <property type="molecule type" value="Genomic_DNA"/>
</dbReference>
<dbReference type="AlphaFoldDB" id="A0A2W1EDS0"/>
<protein>
    <submittedName>
        <fullName evidence="2">DUF1421 multi-domain protein</fullName>
    </submittedName>
</protein>
<evidence type="ECO:0000313" key="2">
    <source>
        <dbReference type="EMBL" id="KAF7577946.1"/>
    </source>
</evidence>
<comment type="caution">
    <text evidence="3">The sequence shown here is derived from an EMBL/GenBank/DDBJ whole genome shotgun (WGS) entry which is preliminary data.</text>
</comment>
<dbReference type="EMBL" id="NQIK02000001">
    <property type="protein sequence ID" value="KAF7577946.1"/>
    <property type="molecule type" value="Genomic_DNA"/>
</dbReference>
<evidence type="ECO:0000313" key="5">
    <source>
        <dbReference type="Proteomes" id="UP000249757"/>
    </source>
</evidence>
<accession>A0A2W1EDS0</accession>
<reference evidence="3" key="3">
    <citation type="journal article" date="2022" name="bioRxiv">
        <title>A global pangenome for the wheat fungal pathogen Pyrenophora tritici-repentis and prediction of effector protein structural homology.</title>
        <authorList>
            <person name="Moolhuijzen P."/>
            <person name="See P.T."/>
            <person name="Shi G."/>
            <person name="Powell H.R."/>
            <person name="Cockram J."/>
            <person name="Jorgensen L.N."/>
            <person name="Benslimane H."/>
            <person name="Strelkov S.E."/>
            <person name="Turner J."/>
            <person name="Liu Z."/>
            <person name="Moffat C.S."/>
        </authorList>
    </citation>
    <scope>NUCLEOTIDE SEQUENCE</scope>
    <source>
        <strain evidence="3">86-124</strain>
    </source>
</reference>
<name>A0A2W1EDS0_9PLEO</name>